<dbReference type="Proteomes" id="UP000002149">
    <property type="component" value="Chromosome 3"/>
</dbReference>
<dbReference type="AlphaFoldDB" id="Q5KK30"/>
<feature type="region of interest" description="Disordered" evidence="1">
    <location>
        <begin position="856"/>
        <end position="948"/>
    </location>
</feature>
<feature type="compositionally biased region" description="Acidic residues" evidence="1">
    <location>
        <begin position="315"/>
        <end position="330"/>
    </location>
</feature>
<feature type="compositionally biased region" description="Polar residues" evidence="1">
    <location>
        <begin position="19"/>
        <end position="39"/>
    </location>
</feature>
<feature type="region of interest" description="Disordered" evidence="1">
    <location>
        <begin position="490"/>
        <end position="536"/>
    </location>
</feature>
<reference evidence="2 3" key="1">
    <citation type="journal article" date="2005" name="Science">
        <title>The genome of the basidiomycetous yeast and human pathogen Cryptococcus neoformans.</title>
        <authorList>
            <person name="Loftus B.J."/>
            <person name="Fung E."/>
            <person name="Roncaglia P."/>
            <person name="Rowley D."/>
            <person name="Amedeo P."/>
            <person name="Bruno D."/>
            <person name="Vamathevan J."/>
            <person name="Miranda M."/>
            <person name="Anderson I.J."/>
            <person name="Fraser J.A."/>
            <person name="Allen J.E."/>
            <person name="Bosdet I.E."/>
            <person name="Brent M.R."/>
            <person name="Chiu R."/>
            <person name="Doering T.L."/>
            <person name="Donlin M.J."/>
            <person name="D'Souza C.A."/>
            <person name="Fox D.S."/>
            <person name="Grinberg V."/>
            <person name="Fu J."/>
            <person name="Fukushima M."/>
            <person name="Haas B.J."/>
            <person name="Huang J.C."/>
            <person name="Janbon G."/>
            <person name="Jones S.J."/>
            <person name="Koo H.L."/>
            <person name="Krzywinski M.I."/>
            <person name="Kwon-Chung J.K."/>
            <person name="Lengeler K.B."/>
            <person name="Maiti R."/>
            <person name="Marra M.A."/>
            <person name="Marra R.E."/>
            <person name="Mathewson C.A."/>
            <person name="Mitchell T.G."/>
            <person name="Pertea M."/>
            <person name="Riggs F.R."/>
            <person name="Salzberg S.L."/>
            <person name="Schein J.E."/>
            <person name="Shvartsbeyn A."/>
            <person name="Shin H."/>
            <person name="Shumway M."/>
            <person name="Specht C.A."/>
            <person name="Suh B.B."/>
            <person name="Tenney A."/>
            <person name="Utterback T.R."/>
            <person name="Wickes B.L."/>
            <person name="Wortman J.R."/>
            <person name="Wye N.H."/>
            <person name="Kronstad J.W."/>
            <person name="Lodge J.K."/>
            <person name="Heitman J."/>
            <person name="Davis R.W."/>
            <person name="Fraser C.M."/>
            <person name="Hyman R.W."/>
        </authorList>
    </citation>
    <scope>NUCLEOTIDE SEQUENCE [LARGE SCALE GENOMIC DNA]</scope>
    <source>
        <strain evidence="3">JEC21 / ATCC MYA-565</strain>
    </source>
</reference>
<evidence type="ECO:0000256" key="1">
    <source>
        <dbReference type="SAM" id="MobiDB-lite"/>
    </source>
</evidence>
<keyword evidence="3" id="KW-1185">Reference proteome</keyword>
<feature type="compositionally biased region" description="Acidic residues" evidence="1">
    <location>
        <begin position="507"/>
        <end position="523"/>
    </location>
</feature>
<feature type="compositionally biased region" description="Polar residues" evidence="1">
    <location>
        <begin position="264"/>
        <end position="277"/>
    </location>
</feature>
<feature type="compositionally biased region" description="Polar residues" evidence="1">
    <location>
        <begin position="856"/>
        <end position="870"/>
    </location>
</feature>
<feature type="compositionally biased region" description="Polar residues" evidence="1">
    <location>
        <begin position="1220"/>
        <end position="1230"/>
    </location>
</feature>
<dbReference type="VEuPathDB" id="FungiDB:CNC04450"/>
<sequence length="1230" mass="135951">MARSIRSSTTKGRSKGTSVRKTQTFKRTNQQSKAISQQLPAVAQKVTRSSARLAARTQPVQPRHKAATVAHDQVLQSNPTEDGKKNLSNFIPASTLARQLSVVDISKPRTASLDIPEQGGYDDRGFWRESPSTAEHSILPQQGPKTGKNAVKSHVTVTTATPMIGSYKRRHLSLPSSSSSSSASLPATDLRTPHLQNLVNNKGTNGCKDNHFFRTQGYTPPSGAIGDLFRIKSLALPTQSLSHAGVFKPPNCIAAHQGPMVVPISSSTQTADTSETGHQVEELSYEDEPSPVKRPITRRSRIRPVEGKLYMISDGEGEEEIQEQEREEGDGNLQPIQPLDLDLSGSVSSSSKWRDPFSYIPAANTQSAAPLRSHRRSQIRPSLNTPSELVAHNTTVDEESPSQIKVDRVEKTSEILLRNASTSVVKATPMLGKRIYGKGRSHIYKVGLPDPVSNGQAANLTPPAHSPSTHSPSAIGLLRKESVQNDIKVPESLNKAPDRPAVNHPEEGEDELWSDDWPGDLEESPTKRGPLRPVTMVLGNRSPRKRVGESDSECISDANNYAKKKQKAEFSNETASSAAQGTSRLRLSRNDSVQIRVQNYIQVVHSVRPKRSRRNISRRIRPPIGYSLKPFDAIPFSEYVKEYRKNPDMTLFQMPTGLFSSGCFAKRHESKKVSGKFTGRKTPLVLDPSQNDPHWEDEIVFESSTRPLQRGRKNNGKAEVSTKRIPRLNLIADPIGHQPQSQLPPGRLSQRKRRQSVDDACRKVLNTGPTKAGHEGRLGSIEFEKLESPSLISSPSRRTVIKDTGYWKILQQDQPAKRFNAPKKSVWPIQLRPQESIKQFPSPAFVSVNLSLSISGDSTQERQSPTSQRLNPEDELADRRMMSGTDTTNHLVGRPNSHSIQSRKERQAAREKRVKEKREALRREEENGADAAVDEDVQRPFQKKSAPVTRNQSYVIVPSSHAKPSDTQGTTPSRRAVAIPDPSRVLVRSSTQVRPLSAYPTPSRIGLMRRNSMLPSPSLKKDHSVAELQPVRPQPSNIIVTPSKPFAIPTQRNTQHNTRTSSCTQSYPPLAQASRHLGTQYTQVLERTEVDSSHTRPTQNLERTEVDSSSQPRLTQGLEKTWIGSSRPHFRAFSSEAENEEAHGINDALFSQGTPERSPSPPPVTQALSRLRSRSAGSRSIGLRALPSLQKTPVSQRTRSQGTQKSGLYSQFRSPLKNAAGTSRRTGIPS</sequence>
<feature type="compositionally biased region" description="Polar residues" evidence="1">
    <location>
        <begin position="1050"/>
        <end position="1067"/>
    </location>
</feature>
<gene>
    <name evidence="2" type="ordered locus">CNC04450</name>
</gene>
<feature type="compositionally biased region" description="Basic and acidic residues" evidence="1">
    <location>
        <begin position="902"/>
        <end position="926"/>
    </location>
</feature>
<feature type="region of interest" description="Disordered" evidence="1">
    <location>
        <begin position="1172"/>
        <end position="1230"/>
    </location>
</feature>
<dbReference type="InParanoid" id="Q5KK30"/>
<feature type="region of interest" description="Disordered" evidence="1">
    <location>
        <begin position="1"/>
        <end position="42"/>
    </location>
</feature>
<feature type="region of interest" description="Disordered" evidence="1">
    <location>
        <begin position="170"/>
        <end position="191"/>
    </location>
</feature>
<protein>
    <submittedName>
        <fullName evidence="2">Uncharacterized protein</fullName>
    </submittedName>
</protein>
<evidence type="ECO:0000313" key="2">
    <source>
        <dbReference type="EMBL" id="AAW42388.2"/>
    </source>
</evidence>
<dbReference type="HOGENOM" id="CLU_525808_0_0_1"/>
<organism evidence="2 3">
    <name type="scientific">Cryptococcus deneoformans (strain JEC21 / ATCC MYA-565)</name>
    <name type="common">Cryptococcus neoformans var. neoformans serotype D</name>
    <dbReference type="NCBI Taxonomy" id="214684"/>
    <lineage>
        <taxon>Eukaryota</taxon>
        <taxon>Fungi</taxon>
        <taxon>Dikarya</taxon>
        <taxon>Basidiomycota</taxon>
        <taxon>Agaricomycotina</taxon>
        <taxon>Tremellomycetes</taxon>
        <taxon>Tremellales</taxon>
        <taxon>Cryptococcaceae</taxon>
        <taxon>Cryptococcus</taxon>
        <taxon>Cryptococcus neoformans species complex</taxon>
    </lineage>
</organism>
<feature type="compositionally biased region" description="Low complexity" evidence="1">
    <location>
        <begin position="1172"/>
        <end position="1185"/>
    </location>
</feature>
<accession>Q5KK30</accession>
<feature type="compositionally biased region" description="Polar residues" evidence="1">
    <location>
        <begin position="569"/>
        <end position="585"/>
    </location>
</feature>
<feature type="region of interest" description="Disordered" evidence="1">
    <location>
        <begin position="311"/>
        <end position="347"/>
    </location>
</feature>
<name>Q5KK30_CRYD1</name>
<dbReference type="KEGG" id="cne:CNC04450"/>
<dbReference type="GeneID" id="3256161"/>
<feature type="compositionally biased region" description="Low complexity" evidence="1">
    <location>
        <begin position="1"/>
        <end position="17"/>
    </location>
</feature>
<dbReference type="OrthoDB" id="2572033at2759"/>
<dbReference type="RefSeq" id="XP_024512449.1">
    <property type="nucleotide sequence ID" value="XM_024656817.1"/>
</dbReference>
<feature type="compositionally biased region" description="Polar residues" evidence="1">
    <location>
        <begin position="884"/>
        <end position="900"/>
    </location>
</feature>
<proteinExistence type="predicted"/>
<feature type="compositionally biased region" description="Low complexity" evidence="1">
    <location>
        <begin position="173"/>
        <end position="187"/>
    </location>
</feature>
<dbReference type="EMBL" id="AE017343">
    <property type="protein sequence ID" value="AAW42388.2"/>
    <property type="molecule type" value="Genomic_DNA"/>
</dbReference>
<feature type="compositionally biased region" description="Low complexity" evidence="1">
    <location>
        <begin position="461"/>
        <end position="473"/>
    </location>
</feature>
<feature type="region of interest" description="Disordered" evidence="1">
    <location>
        <begin position="1086"/>
        <end position="1123"/>
    </location>
</feature>
<feature type="compositionally biased region" description="Polar residues" evidence="1">
    <location>
        <begin position="1189"/>
        <end position="1213"/>
    </location>
</feature>
<feature type="compositionally biased region" description="Polar residues" evidence="1">
    <location>
        <begin position="1095"/>
        <end position="1114"/>
    </location>
</feature>
<evidence type="ECO:0000313" key="3">
    <source>
        <dbReference type="Proteomes" id="UP000002149"/>
    </source>
</evidence>
<feature type="region of interest" description="Disordered" evidence="1">
    <location>
        <begin position="562"/>
        <end position="585"/>
    </location>
</feature>
<feature type="region of interest" description="Disordered" evidence="1">
    <location>
        <begin position="454"/>
        <end position="473"/>
    </location>
</feature>
<feature type="region of interest" description="Disordered" evidence="1">
    <location>
        <begin position="1048"/>
        <end position="1067"/>
    </location>
</feature>
<dbReference type="PaxDb" id="214684-Q5KK30"/>
<feature type="region of interest" description="Disordered" evidence="1">
    <location>
        <begin position="264"/>
        <end position="292"/>
    </location>
</feature>
<feature type="region of interest" description="Disordered" evidence="1">
    <location>
        <begin position="734"/>
        <end position="758"/>
    </location>
</feature>